<proteinExistence type="predicted"/>
<organism evidence="1 2">
    <name type="scientific">Zalaria obscura</name>
    <dbReference type="NCBI Taxonomy" id="2024903"/>
    <lineage>
        <taxon>Eukaryota</taxon>
        <taxon>Fungi</taxon>
        <taxon>Dikarya</taxon>
        <taxon>Ascomycota</taxon>
        <taxon>Pezizomycotina</taxon>
        <taxon>Dothideomycetes</taxon>
        <taxon>Dothideomycetidae</taxon>
        <taxon>Dothideales</taxon>
        <taxon>Zalariaceae</taxon>
        <taxon>Zalaria</taxon>
    </lineage>
</organism>
<accession>A0ACC3SM04</accession>
<evidence type="ECO:0000313" key="1">
    <source>
        <dbReference type="EMBL" id="KAK8217589.1"/>
    </source>
</evidence>
<protein>
    <submittedName>
        <fullName evidence="1">Uncharacterized protein</fullName>
    </submittedName>
</protein>
<dbReference type="Proteomes" id="UP001320706">
    <property type="component" value="Unassembled WGS sequence"/>
</dbReference>
<keyword evidence="2" id="KW-1185">Reference proteome</keyword>
<gene>
    <name evidence="1" type="ORF">M8818_001348</name>
</gene>
<evidence type="ECO:0000313" key="2">
    <source>
        <dbReference type="Proteomes" id="UP001320706"/>
    </source>
</evidence>
<sequence length="541" mass="58286">MESPDKESLALGQIYQQHLPVVQQASSRLQYLMGIAPGTRITCDGVFPPLQPSKFAGKSTGVEERLQTDNRTRTGNLSDGVLNLPPGGWQNNRIQNYDTQSAHNAVQIGPVRRTLDTGRNLPQPVNHNTAVDYHRLATNRAAVLASQRLQHISHNVHGPKRRLQESPTTQAQLHAKMPRLDGGHPWAGPGAITSHTLGHYLAERENRLQPGFRHACAQPELQPISHIPTLGSHRDDPRYQRYTSSSGHRPSQRAYALEYPATIPPRKLQYPRAGQPAASLASPMRTTAPQAPSHQPRPSPSPPSSPSPAPIHWTPALPPIVSAWLSGDAPSTTLATSSPLRLEFLTRASDGNGGVRERREKIVRKGSVARLRVYRVGLPLPMSMPALANPIPEPLDAQPPALASAAAAAARDWIVIEIVDAAASYPGPPACSHGCESGEERRECGASLDGTNGSGPNDYFLLAFPHRAIAGCVDRGVSVDVETGRNVRVTDLCLERGSWPLAHGRGRGRGEGTLRAWLGACEGGEGCVRVVWEGGGDGFWG</sequence>
<dbReference type="EMBL" id="JAMKPW020000005">
    <property type="protein sequence ID" value="KAK8217589.1"/>
    <property type="molecule type" value="Genomic_DNA"/>
</dbReference>
<name>A0ACC3SM04_9PEZI</name>
<comment type="caution">
    <text evidence="1">The sequence shown here is derived from an EMBL/GenBank/DDBJ whole genome shotgun (WGS) entry which is preliminary data.</text>
</comment>
<reference evidence="1" key="1">
    <citation type="submission" date="2024-02" db="EMBL/GenBank/DDBJ databases">
        <title>Metagenome Assembled Genome of Zalaria obscura JY119.</title>
        <authorList>
            <person name="Vighnesh L."/>
            <person name="Jagadeeshwari U."/>
            <person name="Venkata Ramana C."/>
            <person name="Sasikala C."/>
        </authorList>
    </citation>
    <scope>NUCLEOTIDE SEQUENCE</scope>
    <source>
        <strain evidence="1">JY119</strain>
    </source>
</reference>